<dbReference type="InterPro" id="IPR011856">
    <property type="entry name" value="tRNA_endonuc-like_dom_sf"/>
</dbReference>
<dbReference type="AlphaFoldDB" id="A0A9X3XRG6"/>
<organism evidence="1 2">
    <name type="scientific">Clostridium tertium</name>
    <dbReference type="NCBI Taxonomy" id="1559"/>
    <lineage>
        <taxon>Bacteria</taxon>
        <taxon>Bacillati</taxon>
        <taxon>Bacillota</taxon>
        <taxon>Clostridia</taxon>
        <taxon>Eubacteriales</taxon>
        <taxon>Clostridiaceae</taxon>
        <taxon>Clostridium</taxon>
    </lineage>
</organism>
<sequence length="392" mass="45307">MAGYIMNLNNHSALTKCFETGTYSTKISLPREYANKNGRIYPAYWSSPQEGTLADYSTMKPGDNIYFFIDRKIYGIGVLKNIENECSFNNFPNSSSPILIDYDTIKSHLLFDFGNDSPHHRWICLFEPSPYFFKNGIDMDDVLASNPSKFKMLRAFWKLSFLKIDDEENKALRDILLKNNQTTLSNPSEANCFKFSTNIHNEIISKLSDDNYLLNVGETLKSCSNNNSIEHEMAIEAGTLYQISRKFNNSIEIFGDWDYLSHQVIASPFKPIDYMDKMDIFGYRYIPNYPGTISKYLVIELKKDSAKIEDVDQLLKYVDWVNQEYSFGDYSMIEAYLVAKSISKSVIQARNNYAVRNYIIGRRPAKSSTWTNLKLVEYNFNQLTGEIDYNLI</sequence>
<evidence type="ECO:0000313" key="1">
    <source>
        <dbReference type="EMBL" id="MDC4241727.1"/>
    </source>
</evidence>
<comment type="caution">
    <text evidence="1">The sequence shown here is derived from an EMBL/GenBank/DDBJ whole genome shotgun (WGS) entry which is preliminary data.</text>
</comment>
<reference evidence="1" key="1">
    <citation type="submission" date="2022-05" db="EMBL/GenBank/DDBJ databases">
        <title>Draft genome sequence of Clostridium tertium strain CP3 isolated from Peru.</title>
        <authorList>
            <person name="Hurtado R."/>
            <person name="Lima L."/>
            <person name="Sousa T."/>
            <person name="Jaiswal A.K."/>
            <person name="Tiwari S."/>
            <person name="Maturrano L."/>
            <person name="Brenig B."/>
            <person name="Azevedo V."/>
        </authorList>
    </citation>
    <scope>NUCLEOTIDE SEQUENCE</scope>
    <source>
        <strain evidence="1">CP3</strain>
    </source>
</reference>
<dbReference type="RefSeq" id="WP_180270960.1">
    <property type="nucleotide sequence ID" value="NZ_JADMSE010000034.1"/>
</dbReference>
<dbReference type="GO" id="GO:0003676">
    <property type="term" value="F:nucleic acid binding"/>
    <property type="evidence" value="ECO:0007669"/>
    <property type="project" value="InterPro"/>
</dbReference>
<dbReference type="Proteomes" id="UP001141183">
    <property type="component" value="Unassembled WGS sequence"/>
</dbReference>
<gene>
    <name evidence="1" type="ORF">NE398_16445</name>
</gene>
<accession>A0A9X3XRG6</accession>
<evidence type="ECO:0000313" key="2">
    <source>
        <dbReference type="Proteomes" id="UP001141183"/>
    </source>
</evidence>
<dbReference type="Gene3D" id="3.40.1350.10">
    <property type="match status" value="1"/>
</dbReference>
<name>A0A9X3XRG6_9CLOT</name>
<proteinExistence type="predicted"/>
<dbReference type="EMBL" id="JAMRYU010000018">
    <property type="protein sequence ID" value="MDC4241727.1"/>
    <property type="molecule type" value="Genomic_DNA"/>
</dbReference>
<keyword evidence="2" id="KW-1185">Reference proteome</keyword>
<protein>
    <submittedName>
        <fullName evidence="1">Uncharacterized protein</fullName>
    </submittedName>
</protein>